<proteinExistence type="predicted"/>
<reference evidence="1" key="1">
    <citation type="submission" date="2020-10" db="EMBL/GenBank/DDBJ databases">
        <authorList>
            <person name="Gilroy R."/>
        </authorList>
    </citation>
    <scope>NUCLEOTIDE SEQUENCE</scope>
    <source>
        <strain evidence="1">6276</strain>
    </source>
</reference>
<evidence type="ECO:0000313" key="1">
    <source>
        <dbReference type="EMBL" id="HIS36995.1"/>
    </source>
</evidence>
<sequence length="70" mass="8236">MEMDMKELFENNCFPMGWSGEDEAYTPQRKELSVLLAELEDIKNNIQEIEAKQWYLAKLAKLHKEGIAFE</sequence>
<dbReference type="EMBL" id="DVIU01000203">
    <property type="protein sequence ID" value="HIS36995.1"/>
    <property type="molecule type" value="Genomic_DNA"/>
</dbReference>
<reference evidence="1" key="2">
    <citation type="journal article" date="2021" name="PeerJ">
        <title>Extensive microbial diversity within the chicken gut microbiome revealed by metagenomics and culture.</title>
        <authorList>
            <person name="Gilroy R."/>
            <person name="Ravi A."/>
            <person name="Getino M."/>
            <person name="Pursley I."/>
            <person name="Horton D.L."/>
            <person name="Alikhan N.F."/>
            <person name="Baker D."/>
            <person name="Gharbi K."/>
            <person name="Hall N."/>
            <person name="Watson M."/>
            <person name="Adriaenssens E.M."/>
            <person name="Foster-Nyarko E."/>
            <person name="Jarju S."/>
            <person name="Secka A."/>
            <person name="Antonio M."/>
            <person name="Oren A."/>
            <person name="Chaudhuri R.R."/>
            <person name="La Ragione R."/>
            <person name="Hildebrand F."/>
            <person name="Pallen M.J."/>
        </authorList>
    </citation>
    <scope>NUCLEOTIDE SEQUENCE</scope>
    <source>
        <strain evidence="1">6276</strain>
    </source>
</reference>
<accession>A0A9D1JP85</accession>
<dbReference type="Proteomes" id="UP000823928">
    <property type="component" value="Unassembled WGS sequence"/>
</dbReference>
<evidence type="ECO:0000313" key="2">
    <source>
        <dbReference type="Proteomes" id="UP000823928"/>
    </source>
</evidence>
<organism evidence="1 2">
    <name type="scientific">Candidatus Scatousia excrementigallinarum</name>
    <dbReference type="NCBI Taxonomy" id="2840935"/>
    <lineage>
        <taxon>Bacteria</taxon>
        <taxon>Candidatus Scatousia</taxon>
    </lineage>
</organism>
<dbReference type="AlphaFoldDB" id="A0A9D1JP85"/>
<protein>
    <submittedName>
        <fullName evidence="1">Uncharacterized protein</fullName>
    </submittedName>
</protein>
<comment type="caution">
    <text evidence="1">The sequence shown here is derived from an EMBL/GenBank/DDBJ whole genome shotgun (WGS) entry which is preliminary data.</text>
</comment>
<name>A0A9D1JP85_9BACT</name>
<gene>
    <name evidence="1" type="ORF">IAC10_10275</name>
</gene>